<dbReference type="PANTHER" id="PTHR46957">
    <property type="entry name" value="CYTOKINE RECEPTOR"/>
    <property type="match status" value="1"/>
</dbReference>
<dbReference type="Proteomes" id="UP000829998">
    <property type="component" value="Chromosome"/>
</dbReference>
<dbReference type="Gene3D" id="2.60.40.10">
    <property type="entry name" value="Immunoglobulins"/>
    <property type="match status" value="2"/>
</dbReference>
<evidence type="ECO:0000259" key="1">
    <source>
        <dbReference type="PROSITE" id="PS50853"/>
    </source>
</evidence>
<reference evidence="2 3" key="1">
    <citation type="submission" date="2022-04" db="EMBL/GenBank/DDBJ databases">
        <authorList>
            <person name="Ra J.-S."/>
            <person name="Kim S.-B."/>
        </authorList>
    </citation>
    <scope>NUCLEOTIDE SEQUENCE [LARGE SCALE GENOMIC DNA]</scope>
    <source>
        <strain evidence="2 3">MMS21-Er5</strain>
    </source>
</reference>
<evidence type="ECO:0000313" key="2">
    <source>
        <dbReference type="EMBL" id="UPZ17760.1"/>
    </source>
</evidence>
<dbReference type="InterPro" id="IPR003961">
    <property type="entry name" value="FN3_dom"/>
</dbReference>
<feature type="domain" description="Fibronectin type-III" evidence="1">
    <location>
        <begin position="586"/>
        <end position="678"/>
    </location>
</feature>
<dbReference type="CDD" id="cd22641">
    <property type="entry name" value="C24-like"/>
    <property type="match status" value="1"/>
</dbReference>
<dbReference type="Gene3D" id="2.170.16.10">
    <property type="entry name" value="Hedgehog/Intein (Hint) domain"/>
    <property type="match status" value="1"/>
</dbReference>
<name>A0ABY4LXI5_9FLAO</name>
<dbReference type="EMBL" id="CP096829">
    <property type="protein sequence ID" value="UPZ17760.1"/>
    <property type="molecule type" value="Genomic_DNA"/>
</dbReference>
<keyword evidence="3" id="KW-1185">Reference proteome</keyword>
<dbReference type="CDD" id="cd00081">
    <property type="entry name" value="Hint"/>
    <property type="match status" value="1"/>
</dbReference>
<dbReference type="SMART" id="SM00060">
    <property type="entry name" value="FN3"/>
    <property type="match status" value="2"/>
</dbReference>
<accession>A0ABY4LXI5</accession>
<dbReference type="InterPro" id="IPR013783">
    <property type="entry name" value="Ig-like_fold"/>
</dbReference>
<dbReference type="InterPro" id="IPR003587">
    <property type="entry name" value="Hint_dom_N"/>
</dbReference>
<protein>
    <recommendedName>
        <fullName evidence="1">Fibronectin type-III domain-containing protein</fullName>
    </recommendedName>
</protein>
<organism evidence="2 3">
    <name type="scientific">Flavobacterium humidisoli</name>
    <dbReference type="NCBI Taxonomy" id="2937442"/>
    <lineage>
        <taxon>Bacteria</taxon>
        <taxon>Pseudomonadati</taxon>
        <taxon>Bacteroidota</taxon>
        <taxon>Flavobacteriia</taxon>
        <taxon>Flavobacteriales</taxon>
        <taxon>Flavobacteriaceae</taxon>
        <taxon>Flavobacterium</taxon>
    </lineage>
</organism>
<feature type="domain" description="Fibronectin type-III" evidence="1">
    <location>
        <begin position="493"/>
        <end position="581"/>
    </location>
</feature>
<dbReference type="InterPro" id="IPR050713">
    <property type="entry name" value="RTP_Phos/Ushers"/>
</dbReference>
<dbReference type="Pfam" id="PF00041">
    <property type="entry name" value="fn3"/>
    <property type="match status" value="1"/>
</dbReference>
<dbReference type="SMART" id="SM00306">
    <property type="entry name" value="HintN"/>
    <property type="match status" value="1"/>
</dbReference>
<sequence>MKQINFNHSGGFPLEQETLERLQTAFRSELYDALKRHLSIEPGTNYILATPTSEANGWAIIHQYENDQKDPEGSRILQGILYPILDGTPTDFLKTTRTGTNLIYGTSASKTAYFDYEAAYVSPEEYSTNAESAQNNDELTIYYYDLRTFETVLDLKTIQEIFQSIRDNIYNVEGNINIIKNNIDAMQENINEIYESYLPLNGSKAMTGDLDLGPHQLVKLDTKQNSQANVRARDFRFGSNDGRGRFYSGDYLGRALVDDNTSVATTINLNYASDWENTSIGGKVYLDNLKAVTEDYKGPDSTENSLLLIDKTDQVIKSNNLLSSLLDRITKLENQKSTAVPIGMIAIWDKPKPFPEGWEEYVPLRGKMPVGQQILTPEEKSDALDGDGGNGISYYRDIYGSAVFPFETLTSSGGRMSKKLGINEIPAHTHTETRVKEGAGTLINFEAVGDDGHLGYESVASGPAGGGLSFPILNPYTVVYFIQYTGRPSDQTPPTAPILSASTVGVTEITLNWTASSDEYGVTDYVIYGDAISPISVGNVFTRTIYGLNPGTQYTFYVVAKDDAGNTSPESNTVTITTSVIVAPTTPQNVRCYLQDTNAIMVQWDSSFNNGGSTIYYEVWRRINYGTFTKLPTSVTNNYYSDTGLIYNTMYTYYIIAKDLAGNRSDMSDYTSETTETTSCFDVESLVTMASGQSKKLKNVVVGDKLHGLAFPNEIDESYGDYMLWNGLLSEASKAEVTVVNKRTSVQPAYYEIETEDNTFKVTGQHPLLVTEDGENLKWVCTKNIVQNMLLIDKVGKTKSIKSITYREEPLEVALLDVETVDNYVISGIVAHNNKPLDPPTNP</sequence>
<gene>
    <name evidence="2" type="ORF">M0M44_10520</name>
</gene>
<dbReference type="InterPro" id="IPR036116">
    <property type="entry name" value="FN3_sf"/>
</dbReference>
<proteinExistence type="predicted"/>
<dbReference type="SUPFAM" id="SSF49265">
    <property type="entry name" value="Fibronectin type III"/>
    <property type="match status" value="1"/>
</dbReference>
<dbReference type="CDD" id="cd00063">
    <property type="entry name" value="FN3"/>
    <property type="match status" value="2"/>
</dbReference>
<dbReference type="RefSeq" id="WP_248729699.1">
    <property type="nucleotide sequence ID" value="NZ_CP096829.1"/>
</dbReference>
<dbReference type="PANTHER" id="PTHR46957:SF3">
    <property type="entry name" value="CYTOKINE RECEPTOR"/>
    <property type="match status" value="1"/>
</dbReference>
<dbReference type="PROSITE" id="PS50853">
    <property type="entry name" value="FN3"/>
    <property type="match status" value="2"/>
</dbReference>
<dbReference type="SUPFAM" id="SSF51294">
    <property type="entry name" value="Hedgehog/intein (Hint) domain"/>
    <property type="match status" value="1"/>
</dbReference>
<evidence type="ECO:0000313" key="3">
    <source>
        <dbReference type="Proteomes" id="UP000829998"/>
    </source>
</evidence>
<dbReference type="InterPro" id="IPR036844">
    <property type="entry name" value="Hint_dom_sf"/>
</dbReference>